<evidence type="ECO:0000313" key="6">
    <source>
        <dbReference type="Proteomes" id="UP000027604"/>
    </source>
</evidence>
<dbReference type="GO" id="GO:0019867">
    <property type="term" value="C:outer membrane"/>
    <property type="evidence" value="ECO:0007669"/>
    <property type="project" value="InterPro"/>
</dbReference>
<dbReference type="EMBL" id="HG322949">
    <property type="protein sequence ID" value="CDG84369.1"/>
    <property type="molecule type" value="Genomic_DNA"/>
</dbReference>
<keyword evidence="6" id="KW-1185">Reference proteome</keyword>
<feature type="compositionally biased region" description="Low complexity" evidence="3">
    <location>
        <begin position="81"/>
        <end position="90"/>
    </location>
</feature>
<comment type="subcellular location">
    <subcellularLocation>
        <location evidence="1">Membrane</location>
    </subcellularLocation>
</comment>
<dbReference type="AlphaFoldDB" id="W0V6B6"/>
<evidence type="ECO:0000259" key="4">
    <source>
        <dbReference type="Pfam" id="PF05433"/>
    </source>
</evidence>
<dbReference type="PATRIC" id="fig|1349767.4.peg.349"/>
<dbReference type="InterPro" id="IPR008816">
    <property type="entry name" value="Gly_zipper_2TM_dom"/>
</dbReference>
<evidence type="ECO:0000256" key="2">
    <source>
        <dbReference type="ARBA" id="ARBA00023136"/>
    </source>
</evidence>
<dbReference type="Pfam" id="PF05433">
    <property type="entry name" value="Rick_17kDa_Anti"/>
    <property type="match status" value="1"/>
</dbReference>
<feature type="compositionally biased region" description="Low complexity" evidence="3">
    <location>
        <begin position="59"/>
        <end position="69"/>
    </location>
</feature>
<dbReference type="InterPro" id="IPR051407">
    <property type="entry name" value="Bact_OM_lipoprot/Surf_antigen"/>
</dbReference>
<proteinExistence type="predicted"/>
<dbReference type="PANTHER" id="PTHR35603:SF2">
    <property type="entry name" value="OUTER MEMBRANE LIPOPROTEIN"/>
    <property type="match status" value="1"/>
</dbReference>
<sequence>MQDQTPPKSSMHPLLIAAAAAVILFCAVGSAALLGWLPASKGGNPPAGSLTASDRQASAPAPADTANLPLPAPAPLPAQPAPRQLAAAAAPVQRPAAPAYAEPAPERRVCPNCGVVESVREITTRAEGSGIGAAGGAVVGGLLGNQVGGGRGRDVATVLGAIGGAVAGNQVEGNVRAIHSYNVRVRLEDGSSRTVHQSANNWRAGDRVRIVDNDLRANG</sequence>
<evidence type="ECO:0000256" key="1">
    <source>
        <dbReference type="ARBA" id="ARBA00004370"/>
    </source>
</evidence>
<organism evidence="5 6">
    <name type="scientific">Janthinobacterium agaricidamnosum NBRC 102515 = DSM 9628</name>
    <dbReference type="NCBI Taxonomy" id="1349767"/>
    <lineage>
        <taxon>Bacteria</taxon>
        <taxon>Pseudomonadati</taxon>
        <taxon>Pseudomonadota</taxon>
        <taxon>Betaproteobacteria</taxon>
        <taxon>Burkholderiales</taxon>
        <taxon>Oxalobacteraceae</taxon>
        <taxon>Janthinobacterium</taxon>
    </lineage>
</organism>
<dbReference type="OrthoDB" id="5298735at2"/>
<feature type="compositionally biased region" description="Pro residues" evidence="3">
    <location>
        <begin position="70"/>
        <end position="80"/>
    </location>
</feature>
<dbReference type="eggNOG" id="COG3133">
    <property type="taxonomic scope" value="Bacteria"/>
</dbReference>
<gene>
    <name evidence="5" type="ORF">GJA_3754</name>
</gene>
<dbReference type="RefSeq" id="WP_038494628.1">
    <property type="nucleotide sequence ID" value="NZ_BCTH01000095.1"/>
</dbReference>
<dbReference type="KEGG" id="jag:GJA_3754"/>
<dbReference type="PANTHER" id="PTHR35603">
    <property type="match status" value="1"/>
</dbReference>
<dbReference type="STRING" id="1349767.GJA_3754"/>
<reference evidence="5 6" key="1">
    <citation type="journal article" date="2015" name="Genome Announc.">
        <title>Genome Sequence of Mushroom Soft-Rot Pathogen Janthinobacterium agaricidamnosum.</title>
        <authorList>
            <person name="Graupner K."/>
            <person name="Lackner G."/>
            <person name="Hertweck C."/>
        </authorList>
    </citation>
    <scope>NUCLEOTIDE SEQUENCE [LARGE SCALE GENOMIC DNA]</scope>
    <source>
        <strain evidence="6">NBRC 102515 / DSM 9628</strain>
    </source>
</reference>
<evidence type="ECO:0000313" key="5">
    <source>
        <dbReference type="EMBL" id="CDG84369.1"/>
    </source>
</evidence>
<dbReference type="HOGENOM" id="CLU_090265_1_0_4"/>
<feature type="region of interest" description="Disordered" evidence="3">
    <location>
        <begin position="44"/>
        <end position="90"/>
    </location>
</feature>
<protein>
    <submittedName>
        <fullName evidence="5">Rickettsia 17 kDa surface antigen family protein</fullName>
    </submittedName>
</protein>
<feature type="domain" description="Glycine zipper 2TM" evidence="4">
    <location>
        <begin position="131"/>
        <end position="172"/>
    </location>
</feature>
<keyword evidence="2" id="KW-0472">Membrane</keyword>
<name>W0V6B6_9BURK</name>
<accession>W0V6B6</accession>
<dbReference type="Proteomes" id="UP000027604">
    <property type="component" value="Chromosome I"/>
</dbReference>
<evidence type="ECO:0000256" key="3">
    <source>
        <dbReference type="SAM" id="MobiDB-lite"/>
    </source>
</evidence>